<dbReference type="AlphaFoldDB" id="A0AAD6VKI0"/>
<keyword evidence="3" id="KW-1185">Reference proteome</keyword>
<gene>
    <name evidence="2" type="ORF">GGX14DRAFT_298541</name>
</gene>
<evidence type="ECO:0000259" key="1">
    <source>
        <dbReference type="Pfam" id="PF14214"/>
    </source>
</evidence>
<dbReference type="InterPro" id="IPR025476">
    <property type="entry name" value="Helitron_helicase-like"/>
</dbReference>
<sequence length="242" mass="27404">GERSPEDYRKMKASAVAWCLDQGGNNFLQMQSSSVFMTDNDPALLTFTFPSLDPWGIGGFNEPNRTPDQRISFERQVKNLLLQHDGEFQKDPSFAKYHVTLVEDGWRVPYVCWNITQKKEVNKHVTFRTNAASHAETVAAIQEISPHLTDLIKKWELNPRAKASTKAEKKVLRTLAKLRLIAKDLKGSSDYKQCRRNEIRAMMKSFSTPALFLTLNPADIIDPSLGAMGGIPQAEWEAMSEF</sequence>
<comment type="caution">
    <text evidence="2">The sequence shown here is derived from an EMBL/GenBank/DDBJ whole genome shotgun (WGS) entry which is preliminary data.</text>
</comment>
<accession>A0AAD6VKI0</accession>
<reference evidence="2" key="1">
    <citation type="submission" date="2023-03" db="EMBL/GenBank/DDBJ databases">
        <title>Massive genome expansion in bonnet fungi (Mycena s.s.) driven by repeated elements and novel gene families across ecological guilds.</title>
        <authorList>
            <consortium name="Lawrence Berkeley National Laboratory"/>
            <person name="Harder C.B."/>
            <person name="Miyauchi S."/>
            <person name="Viragh M."/>
            <person name="Kuo A."/>
            <person name="Thoen E."/>
            <person name="Andreopoulos B."/>
            <person name="Lu D."/>
            <person name="Skrede I."/>
            <person name="Drula E."/>
            <person name="Henrissat B."/>
            <person name="Morin E."/>
            <person name="Kohler A."/>
            <person name="Barry K."/>
            <person name="LaButti K."/>
            <person name="Morin E."/>
            <person name="Salamov A."/>
            <person name="Lipzen A."/>
            <person name="Mereny Z."/>
            <person name="Hegedus B."/>
            <person name="Baldrian P."/>
            <person name="Stursova M."/>
            <person name="Weitz H."/>
            <person name="Taylor A."/>
            <person name="Grigoriev I.V."/>
            <person name="Nagy L.G."/>
            <person name="Martin F."/>
            <person name="Kauserud H."/>
        </authorList>
    </citation>
    <scope>NUCLEOTIDE SEQUENCE</scope>
    <source>
        <strain evidence="2">9144</strain>
    </source>
</reference>
<dbReference type="Pfam" id="PF14214">
    <property type="entry name" value="Helitron_like_N"/>
    <property type="match status" value="1"/>
</dbReference>
<protein>
    <recommendedName>
        <fullName evidence="1">Helitron helicase-like domain-containing protein</fullName>
    </recommendedName>
</protein>
<proteinExistence type="predicted"/>
<feature type="domain" description="Helitron helicase-like" evidence="1">
    <location>
        <begin position="110"/>
        <end position="223"/>
    </location>
</feature>
<feature type="non-terminal residue" evidence="2">
    <location>
        <position position="242"/>
    </location>
</feature>
<organism evidence="2 3">
    <name type="scientific">Mycena pura</name>
    <dbReference type="NCBI Taxonomy" id="153505"/>
    <lineage>
        <taxon>Eukaryota</taxon>
        <taxon>Fungi</taxon>
        <taxon>Dikarya</taxon>
        <taxon>Basidiomycota</taxon>
        <taxon>Agaricomycotina</taxon>
        <taxon>Agaricomycetes</taxon>
        <taxon>Agaricomycetidae</taxon>
        <taxon>Agaricales</taxon>
        <taxon>Marasmiineae</taxon>
        <taxon>Mycenaceae</taxon>
        <taxon>Mycena</taxon>
    </lineage>
</organism>
<feature type="non-terminal residue" evidence="2">
    <location>
        <position position="1"/>
    </location>
</feature>
<name>A0AAD6VKI0_9AGAR</name>
<evidence type="ECO:0000313" key="2">
    <source>
        <dbReference type="EMBL" id="KAJ7215812.1"/>
    </source>
</evidence>
<dbReference type="EMBL" id="JARJCW010000016">
    <property type="protein sequence ID" value="KAJ7215812.1"/>
    <property type="molecule type" value="Genomic_DNA"/>
</dbReference>
<evidence type="ECO:0000313" key="3">
    <source>
        <dbReference type="Proteomes" id="UP001219525"/>
    </source>
</evidence>
<dbReference type="Proteomes" id="UP001219525">
    <property type="component" value="Unassembled WGS sequence"/>
</dbReference>